<evidence type="ECO:0000256" key="4">
    <source>
        <dbReference type="ARBA" id="ARBA00015492"/>
    </source>
</evidence>
<keyword evidence="16" id="KW-1185">Reference proteome</keyword>
<dbReference type="InterPro" id="IPR050156">
    <property type="entry name" value="TC-AMP_synthase_SUA5"/>
</dbReference>
<comment type="function">
    <text evidence="13">Required for the formation of a threonylcarbamoyl group on adenosine at position 37 (t(6)A37) in tRNAs that read codons beginning with adenine.</text>
</comment>
<evidence type="ECO:0000256" key="9">
    <source>
        <dbReference type="ARBA" id="ARBA00022741"/>
    </source>
</evidence>
<dbReference type="EMBL" id="AP025028">
    <property type="protein sequence ID" value="BDA78745.1"/>
    <property type="molecule type" value="Genomic_DNA"/>
</dbReference>
<dbReference type="Proteomes" id="UP000245263">
    <property type="component" value="Chromosome 1"/>
</dbReference>
<evidence type="ECO:0000313" key="15">
    <source>
        <dbReference type="EMBL" id="BDA78745.1"/>
    </source>
</evidence>
<feature type="domain" description="YrdC-like" evidence="14">
    <location>
        <begin position="8"/>
        <end position="191"/>
    </location>
</feature>
<dbReference type="Pfam" id="PF01300">
    <property type="entry name" value="Sua5_yciO_yrdC"/>
    <property type="match status" value="1"/>
</dbReference>
<dbReference type="InterPro" id="IPR017945">
    <property type="entry name" value="DHBP_synth_RibB-like_a/b_dom"/>
</dbReference>
<evidence type="ECO:0000256" key="5">
    <source>
        <dbReference type="ARBA" id="ARBA00022490"/>
    </source>
</evidence>
<evidence type="ECO:0000256" key="6">
    <source>
        <dbReference type="ARBA" id="ARBA00022679"/>
    </source>
</evidence>
<evidence type="ECO:0000256" key="2">
    <source>
        <dbReference type="ARBA" id="ARBA00007663"/>
    </source>
</evidence>
<comment type="subcellular location">
    <subcellularLocation>
        <location evidence="1 13">Cytoplasm</location>
    </subcellularLocation>
</comment>
<name>A0ABM7UIY9_9LEPT</name>
<organism evidence="15 16">
    <name type="scientific">Leptospira kobayashii</name>
    <dbReference type="NCBI Taxonomy" id="1917830"/>
    <lineage>
        <taxon>Bacteria</taxon>
        <taxon>Pseudomonadati</taxon>
        <taxon>Spirochaetota</taxon>
        <taxon>Spirochaetia</taxon>
        <taxon>Leptospirales</taxon>
        <taxon>Leptospiraceae</taxon>
        <taxon>Leptospira</taxon>
    </lineage>
</organism>
<keyword evidence="8 13" id="KW-0548">Nucleotidyltransferase</keyword>
<sequence>MKPTAVLSDDPILLGKIIERGGVVVFPTETVYGIGASSLNFDACRRIYWIKNRPVDNPLIAHFASIDQIRRYCVLSKESLLLFETFSPGPLTLVLEKQNDSIFPPDRKTIAVRIPSHPAARKLIEASGVPISAPSANLSGKPSFTRREDVIECFQNLVDGILIADDPEIGIESTVVDMTKPNPVLLRPGKISEIDLRSVIPRLVLPSSEILSSDKLKDQVELVPESPGMKYRHYSPEAKVVLLNKEEFADLVSRNQPANISGLESVFSRKKIGFIGFGFSPIHKWDRILSTNEDYMKELYSFFVDADKLNLDICYCEIPKDGPDQYALMNRLEKARNK</sequence>
<dbReference type="RefSeq" id="WP_109019720.1">
    <property type="nucleotide sequence ID" value="NZ_AP025028.1"/>
</dbReference>
<reference evidence="15 16" key="1">
    <citation type="submission" date="2021-08" db="EMBL/GenBank/DDBJ databases">
        <title>Complete genome sequence of Leptospira kobayashii strain E30.</title>
        <authorList>
            <person name="Nakao R."/>
            <person name="Nakamura S."/>
            <person name="Masuzawa T."/>
            <person name="Koizumi N."/>
        </authorList>
    </citation>
    <scope>NUCLEOTIDE SEQUENCE [LARGE SCALE GENOMIC DNA]</scope>
    <source>
        <strain evidence="15 16">E30</strain>
    </source>
</reference>
<keyword evidence="5 13" id="KW-0963">Cytoplasm</keyword>
<dbReference type="PANTHER" id="PTHR17490">
    <property type="entry name" value="SUA5"/>
    <property type="match status" value="1"/>
</dbReference>
<proteinExistence type="inferred from homology"/>
<evidence type="ECO:0000256" key="12">
    <source>
        <dbReference type="ARBA" id="ARBA00048366"/>
    </source>
</evidence>
<evidence type="ECO:0000256" key="3">
    <source>
        <dbReference type="ARBA" id="ARBA00012584"/>
    </source>
</evidence>
<dbReference type="SUPFAM" id="SSF55821">
    <property type="entry name" value="YrdC/RibB"/>
    <property type="match status" value="1"/>
</dbReference>
<dbReference type="EC" id="2.7.7.87" evidence="3 13"/>
<keyword evidence="10 13" id="KW-0067">ATP-binding</keyword>
<dbReference type="InterPro" id="IPR005145">
    <property type="entry name" value="Sua5_C"/>
</dbReference>
<dbReference type="Pfam" id="PF03481">
    <property type="entry name" value="Sua5_C"/>
    <property type="match status" value="1"/>
</dbReference>
<evidence type="ECO:0000256" key="10">
    <source>
        <dbReference type="ARBA" id="ARBA00022840"/>
    </source>
</evidence>
<dbReference type="InterPro" id="IPR010923">
    <property type="entry name" value="T(6)A37_SUA5"/>
</dbReference>
<dbReference type="InterPro" id="IPR038385">
    <property type="entry name" value="Sua5/YwlC_C"/>
</dbReference>
<dbReference type="NCBIfam" id="TIGR00057">
    <property type="entry name" value="L-threonylcarbamoyladenylate synthase"/>
    <property type="match status" value="1"/>
</dbReference>
<dbReference type="InterPro" id="IPR006070">
    <property type="entry name" value="Sua5-like_dom"/>
</dbReference>
<evidence type="ECO:0000256" key="8">
    <source>
        <dbReference type="ARBA" id="ARBA00022695"/>
    </source>
</evidence>
<dbReference type="PROSITE" id="PS51163">
    <property type="entry name" value="YRDC"/>
    <property type="match status" value="1"/>
</dbReference>
<evidence type="ECO:0000256" key="1">
    <source>
        <dbReference type="ARBA" id="ARBA00004496"/>
    </source>
</evidence>
<evidence type="ECO:0000259" key="14">
    <source>
        <dbReference type="PROSITE" id="PS51163"/>
    </source>
</evidence>
<dbReference type="Gene3D" id="3.90.870.10">
    <property type="entry name" value="DHBP synthase"/>
    <property type="match status" value="1"/>
</dbReference>
<keyword evidence="7 13" id="KW-0819">tRNA processing</keyword>
<dbReference type="PIRSF" id="PIRSF004930">
    <property type="entry name" value="Tln_factor_SUA5"/>
    <property type="match status" value="1"/>
</dbReference>
<keyword evidence="6 13" id="KW-0808">Transferase</keyword>
<evidence type="ECO:0000313" key="16">
    <source>
        <dbReference type="Proteomes" id="UP000245263"/>
    </source>
</evidence>
<protein>
    <recommendedName>
        <fullName evidence="4 13">Threonylcarbamoyl-AMP synthase</fullName>
        <shortName evidence="13">TC-AMP synthase</shortName>
        <ecNumber evidence="3 13">2.7.7.87</ecNumber>
    </recommendedName>
    <alternativeName>
        <fullName evidence="11 13">L-threonylcarbamoyladenylate synthase</fullName>
    </alternativeName>
</protein>
<evidence type="ECO:0000256" key="13">
    <source>
        <dbReference type="PIRNR" id="PIRNR004930"/>
    </source>
</evidence>
<dbReference type="PANTHER" id="PTHR17490:SF16">
    <property type="entry name" value="THREONYLCARBAMOYL-AMP SYNTHASE"/>
    <property type="match status" value="1"/>
</dbReference>
<dbReference type="Gene3D" id="3.40.50.11030">
    <property type="entry name" value="Threonylcarbamoyl-AMP synthase, C-terminal domain"/>
    <property type="match status" value="1"/>
</dbReference>
<gene>
    <name evidence="15" type="primary">sua5_2</name>
    <name evidence="15" type="ORF">LPTSP3_g16750</name>
</gene>
<comment type="catalytic activity">
    <reaction evidence="12 13">
        <text>L-threonine + hydrogencarbonate + ATP = L-threonylcarbamoyladenylate + diphosphate + H2O</text>
        <dbReference type="Rhea" id="RHEA:36407"/>
        <dbReference type="ChEBI" id="CHEBI:15377"/>
        <dbReference type="ChEBI" id="CHEBI:17544"/>
        <dbReference type="ChEBI" id="CHEBI:30616"/>
        <dbReference type="ChEBI" id="CHEBI:33019"/>
        <dbReference type="ChEBI" id="CHEBI:57926"/>
        <dbReference type="ChEBI" id="CHEBI:73682"/>
        <dbReference type="EC" id="2.7.7.87"/>
    </reaction>
</comment>
<keyword evidence="9 13" id="KW-0547">Nucleotide-binding</keyword>
<evidence type="ECO:0000256" key="7">
    <source>
        <dbReference type="ARBA" id="ARBA00022694"/>
    </source>
</evidence>
<comment type="similarity">
    <text evidence="2 13">Belongs to the SUA5 family.</text>
</comment>
<evidence type="ECO:0000256" key="11">
    <source>
        <dbReference type="ARBA" id="ARBA00029774"/>
    </source>
</evidence>
<accession>A0ABM7UIY9</accession>